<organism evidence="1 2">
    <name type="scientific">Halteria grandinella</name>
    <dbReference type="NCBI Taxonomy" id="5974"/>
    <lineage>
        <taxon>Eukaryota</taxon>
        <taxon>Sar</taxon>
        <taxon>Alveolata</taxon>
        <taxon>Ciliophora</taxon>
        <taxon>Intramacronucleata</taxon>
        <taxon>Spirotrichea</taxon>
        <taxon>Stichotrichia</taxon>
        <taxon>Sporadotrichida</taxon>
        <taxon>Halteriidae</taxon>
        <taxon>Halteria</taxon>
    </lineage>
</organism>
<reference evidence="1" key="1">
    <citation type="submission" date="2019-06" db="EMBL/GenBank/DDBJ databases">
        <authorList>
            <person name="Zheng W."/>
        </authorList>
    </citation>
    <scope>NUCLEOTIDE SEQUENCE</scope>
    <source>
        <strain evidence="1">QDHG01</strain>
    </source>
</reference>
<evidence type="ECO:0000313" key="1">
    <source>
        <dbReference type="EMBL" id="TNV73353.1"/>
    </source>
</evidence>
<name>A0A8J8SWY8_HALGN</name>
<keyword evidence="2" id="KW-1185">Reference proteome</keyword>
<dbReference type="Proteomes" id="UP000785679">
    <property type="component" value="Unassembled WGS sequence"/>
</dbReference>
<dbReference type="EMBL" id="RRYP01019137">
    <property type="protein sequence ID" value="TNV73353.1"/>
    <property type="molecule type" value="Genomic_DNA"/>
</dbReference>
<accession>A0A8J8SWY8</accession>
<dbReference type="AlphaFoldDB" id="A0A8J8SWY8"/>
<proteinExistence type="predicted"/>
<gene>
    <name evidence="1" type="ORF">FGO68_gene17786</name>
</gene>
<sequence>MKRGSSSVESYISIQASYKPHDFQYIPQSRPCLSIDILDSKPLQIQMKEILLDRRQIRHLIGRKQRGPLMMP</sequence>
<comment type="caution">
    <text evidence="1">The sequence shown here is derived from an EMBL/GenBank/DDBJ whole genome shotgun (WGS) entry which is preliminary data.</text>
</comment>
<evidence type="ECO:0000313" key="2">
    <source>
        <dbReference type="Proteomes" id="UP000785679"/>
    </source>
</evidence>
<protein>
    <submittedName>
        <fullName evidence="1">Uncharacterized protein</fullName>
    </submittedName>
</protein>